<dbReference type="AlphaFoldDB" id="A0A8K0XYH7"/>
<evidence type="ECO:0000313" key="3">
    <source>
        <dbReference type="EMBL" id="MBL4915751.1"/>
    </source>
</evidence>
<proteinExistence type="predicted"/>
<comment type="caution">
    <text evidence="3">The sequence shown here is derived from an EMBL/GenBank/DDBJ whole genome shotgun (WGS) entry which is preliminary data.</text>
</comment>
<keyword evidence="4" id="KW-1185">Reference proteome</keyword>
<dbReference type="CDD" id="cd03416">
    <property type="entry name" value="CbiX_SirB_N"/>
    <property type="match status" value="1"/>
</dbReference>
<dbReference type="EMBL" id="JAESVN010000001">
    <property type="protein sequence ID" value="MBL4915751.1"/>
    <property type="molecule type" value="Genomic_DNA"/>
</dbReference>
<evidence type="ECO:0000313" key="4">
    <source>
        <dbReference type="Proteomes" id="UP000648908"/>
    </source>
</evidence>
<dbReference type="PANTHER" id="PTHR33542">
    <property type="entry name" value="SIROHYDROCHLORIN FERROCHELATASE, CHLOROPLASTIC"/>
    <property type="match status" value="1"/>
</dbReference>
<name>A0A8K0XYH7_9RHOB</name>
<evidence type="ECO:0000256" key="2">
    <source>
        <dbReference type="ARBA" id="ARBA00023239"/>
    </source>
</evidence>
<sequence length="234" mass="23702">MLQAILVAHGAPADPDPQEAAMAALANRVAASLPGWQIRGATLAAPDALEGAVAALPDALIYPFFMAEGWFTKTNLPKRLNACGGGGMRQLRPFGADPALPDLMITVAGRAAQEAGIAPDRAALLLAAHGSQVSRSSAEMTEALAGLMRERAGFARVVMGFVEEAPFLQDAARGLGPAICLPLFALSAGHVTGDVPEALAEAEFAPEGVLLPPIGAAAGVPALIAAALARSVSS</sequence>
<keyword evidence="2" id="KW-0456">Lyase</keyword>
<organism evidence="3 4">
    <name type="scientific">Szabonella alba</name>
    <dbReference type="NCBI Taxonomy" id="2804194"/>
    <lineage>
        <taxon>Bacteria</taxon>
        <taxon>Pseudomonadati</taxon>
        <taxon>Pseudomonadota</taxon>
        <taxon>Alphaproteobacteria</taxon>
        <taxon>Rhodobacterales</taxon>
        <taxon>Paracoccaceae</taxon>
        <taxon>Szabonella</taxon>
    </lineage>
</organism>
<reference evidence="3" key="1">
    <citation type="submission" date="2021-01" db="EMBL/GenBank/DDBJ databases">
        <title>Tabrizicola alba sp. nov. a motile alkaliphilic bacterium isolated from a soda lake.</title>
        <authorList>
            <person name="Szuroczki S."/>
            <person name="Abbaszade G."/>
            <person name="Schumann P."/>
            <person name="Toth E."/>
        </authorList>
    </citation>
    <scope>NUCLEOTIDE SEQUENCE</scope>
    <source>
        <strain evidence="3">DMG-N-6</strain>
    </source>
</reference>
<dbReference type="GO" id="GO:0046872">
    <property type="term" value="F:metal ion binding"/>
    <property type="evidence" value="ECO:0007669"/>
    <property type="project" value="UniProtKB-KW"/>
</dbReference>
<dbReference type="PANTHER" id="PTHR33542:SF3">
    <property type="entry name" value="SIROHYDROCHLORIN FERROCHELATASE, CHLOROPLASTIC"/>
    <property type="match status" value="1"/>
</dbReference>
<gene>
    <name evidence="3" type="ORF">JL811_00835</name>
</gene>
<keyword evidence="1" id="KW-0479">Metal-binding</keyword>
<accession>A0A8K0XYH7</accession>
<evidence type="ECO:0000256" key="1">
    <source>
        <dbReference type="ARBA" id="ARBA00022723"/>
    </source>
</evidence>
<dbReference type="GO" id="GO:0016829">
    <property type="term" value="F:lyase activity"/>
    <property type="evidence" value="ECO:0007669"/>
    <property type="project" value="UniProtKB-KW"/>
</dbReference>
<dbReference type="Gene3D" id="3.40.50.1400">
    <property type="match status" value="2"/>
</dbReference>
<dbReference type="Pfam" id="PF01903">
    <property type="entry name" value="CbiX"/>
    <property type="match status" value="1"/>
</dbReference>
<protein>
    <submittedName>
        <fullName evidence="3">Cobalamin biosynthesis protein CbiX</fullName>
    </submittedName>
</protein>
<dbReference type="Proteomes" id="UP000648908">
    <property type="component" value="Unassembled WGS sequence"/>
</dbReference>
<dbReference type="InterPro" id="IPR050963">
    <property type="entry name" value="Sirohydro_Cobaltochel/CbiX"/>
</dbReference>
<dbReference type="SUPFAM" id="SSF53800">
    <property type="entry name" value="Chelatase"/>
    <property type="match status" value="2"/>
</dbReference>
<dbReference type="InterPro" id="IPR002762">
    <property type="entry name" value="CbiX-like"/>
</dbReference>